<gene>
    <name evidence="1" type="ORF">DPQ25_09270</name>
</gene>
<organism evidence="1 2">
    <name type="scientific">Hydrogeniiclostridium mannosilyticum</name>
    <dbReference type="NCBI Taxonomy" id="2764322"/>
    <lineage>
        <taxon>Bacteria</taxon>
        <taxon>Bacillati</taxon>
        <taxon>Bacillota</taxon>
        <taxon>Clostridia</taxon>
        <taxon>Eubacteriales</taxon>
        <taxon>Acutalibacteraceae</taxon>
        <taxon>Hydrogeniiclostridium</taxon>
    </lineage>
</organism>
<dbReference type="EMBL" id="QLYR01000005">
    <property type="protein sequence ID" value="RAQ28503.1"/>
    <property type="molecule type" value="Genomic_DNA"/>
</dbReference>
<dbReference type="Proteomes" id="UP000249377">
    <property type="component" value="Unassembled WGS sequence"/>
</dbReference>
<name>A0A328UED1_9FIRM</name>
<keyword evidence="2" id="KW-1185">Reference proteome</keyword>
<reference evidence="1 2" key="1">
    <citation type="submission" date="2018-06" db="EMBL/GenBank/DDBJ databases">
        <title>Noncontiguous genome sequence of Ruminococcaceae bacterium ASD2818.</title>
        <authorList>
            <person name="Chaplin A.V."/>
            <person name="Sokolova S.R."/>
            <person name="Kochetkova T.O."/>
            <person name="Goltsov A.Y."/>
            <person name="Trofimov D.Y."/>
            <person name="Efimov B.A."/>
        </authorList>
    </citation>
    <scope>NUCLEOTIDE SEQUENCE [LARGE SCALE GENOMIC DNA]</scope>
    <source>
        <strain evidence="1 2">ASD2818</strain>
    </source>
</reference>
<evidence type="ECO:0000313" key="2">
    <source>
        <dbReference type="Proteomes" id="UP000249377"/>
    </source>
</evidence>
<accession>A0A328UED1</accession>
<proteinExistence type="predicted"/>
<comment type="caution">
    <text evidence="1">The sequence shown here is derived from an EMBL/GenBank/DDBJ whole genome shotgun (WGS) entry which is preliminary data.</text>
</comment>
<sequence>MNIQSVFDPAFSQYGKIVTGYDFTELLSVLKKTGEQPSEGTVYVPGDAALESLAVFRELSQRFYGGMPAQLGYCNGNNHLLNCLEYHRDSELNIAADDVILLVAPLQKLKGGKLDTAEVEAFSVPAGTAVQFYETTLHYAPCTAAGKSGFRVAVLLPHGTNTVKPEIEVQNEEDRLLWACNKWLVAHPDSDEAKQGAFVGLYGENIKI</sequence>
<protein>
    <submittedName>
        <fullName evidence="1">DUF4867 domain-containing protein</fullName>
    </submittedName>
</protein>
<dbReference type="AlphaFoldDB" id="A0A328UED1"/>
<evidence type="ECO:0000313" key="1">
    <source>
        <dbReference type="EMBL" id="RAQ28503.1"/>
    </source>
</evidence>
<dbReference type="Pfam" id="PF16161">
    <property type="entry name" value="DUF4867"/>
    <property type="match status" value="1"/>
</dbReference>
<dbReference type="RefSeq" id="WP_112332886.1">
    <property type="nucleotide sequence ID" value="NZ_JADPHD010000003.1"/>
</dbReference>
<dbReference type="InterPro" id="IPR032358">
    <property type="entry name" value="DUF4867"/>
</dbReference>